<dbReference type="AlphaFoldDB" id="S8DXI3"/>
<comment type="similarity">
    <text evidence="1">Belongs to the UDP-glycosyltransferase family.</text>
</comment>
<accession>S8DXI3</accession>
<organism evidence="2 3">
    <name type="scientific">Genlisea aurea</name>
    <dbReference type="NCBI Taxonomy" id="192259"/>
    <lineage>
        <taxon>Eukaryota</taxon>
        <taxon>Viridiplantae</taxon>
        <taxon>Streptophyta</taxon>
        <taxon>Embryophyta</taxon>
        <taxon>Tracheophyta</taxon>
        <taxon>Spermatophyta</taxon>
        <taxon>Magnoliopsida</taxon>
        <taxon>eudicotyledons</taxon>
        <taxon>Gunneridae</taxon>
        <taxon>Pentapetalae</taxon>
        <taxon>asterids</taxon>
        <taxon>lamiids</taxon>
        <taxon>Lamiales</taxon>
        <taxon>Lentibulariaceae</taxon>
        <taxon>Genlisea</taxon>
    </lineage>
</organism>
<proteinExistence type="inferred from homology"/>
<sequence>MERRRLVFFPLPFQGQISPMLDLAAILHATGFFAVSVVHTAYNSPNPANYPDFTFHRISRDGVSDSTSLELSNVAYVLRRICDSVAEPFRRILSELSAQGDVACVITAPNLFSVQAVASEFRIPRISLRACSAAGHIAYAAVPVLFQNGYFNGGTGKYRFSDALLL</sequence>
<dbReference type="SUPFAM" id="SSF53756">
    <property type="entry name" value="UDP-Glycosyltransferase/glycogen phosphorylase"/>
    <property type="match status" value="1"/>
</dbReference>
<dbReference type="GO" id="GO:0080044">
    <property type="term" value="F:quercetin 7-O-glucosyltransferase activity"/>
    <property type="evidence" value="ECO:0007669"/>
    <property type="project" value="TreeGrafter"/>
</dbReference>
<dbReference type="PANTHER" id="PTHR11926:SF1374">
    <property type="entry name" value="UDP-GLYCOSYLTRANSFERASE 76F1-RELATED"/>
    <property type="match status" value="1"/>
</dbReference>
<evidence type="ECO:0000313" key="3">
    <source>
        <dbReference type="Proteomes" id="UP000015453"/>
    </source>
</evidence>
<evidence type="ECO:0000256" key="1">
    <source>
        <dbReference type="ARBA" id="ARBA00009995"/>
    </source>
</evidence>
<protein>
    <submittedName>
        <fullName evidence="2">Uncharacterized protein</fullName>
    </submittedName>
</protein>
<reference evidence="2 3" key="1">
    <citation type="journal article" date="2013" name="BMC Genomics">
        <title>The miniature genome of a carnivorous plant Genlisea aurea contains a low number of genes and short non-coding sequences.</title>
        <authorList>
            <person name="Leushkin E.V."/>
            <person name="Sutormin R.A."/>
            <person name="Nabieva E.R."/>
            <person name="Penin A.A."/>
            <person name="Kondrashov A.S."/>
            <person name="Logacheva M.D."/>
        </authorList>
    </citation>
    <scope>NUCLEOTIDE SEQUENCE [LARGE SCALE GENOMIC DNA]</scope>
</reference>
<dbReference type="PANTHER" id="PTHR11926">
    <property type="entry name" value="GLUCOSYL/GLUCURONOSYL TRANSFERASES"/>
    <property type="match status" value="1"/>
</dbReference>
<gene>
    <name evidence="2" type="ORF">M569_10109</name>
</gene>
<evidence type="ECO:0000313" key="2">
    <source>
        <dbReference type="EMBL" id="EPS64677.1"/>
    </source>
</evidence>
<dbReference type="GO" id="GO:0080043">
    <property type="term" value="F:quercetin 3-O-glucosyltransferase activity"/>
    <property type="evidence" value="ECO:0007669"/>
    <property type="project" value="TreeGrafter"/>
</dbReference>
<dbReference type="Proteomes" id="UP000015453">
    <property type="component" value="Unassembled WGS sequence"/>
</dbReference>
<dbReference type="OrthoDB" id="5835829at2759"/>
<comment type="caution">
    <text evidence="2">The sequence shown here is derived from an EMBL/GenBank/DDBJ whole genome shotgun (WGS) entry which is preliminary data.</text>
</comment>
<dbReference type="EMBL" id="AUSU01004677">
    <property type="protein sequence ID" value="EPS64677.1"/>
    <property type="molecule type" value="Genomic_DNA"/>
</dbReference>
<dbReference type="Gene3D" id="3.40.50.2000">
    <property type="entry name" value="Glycogen Phosphorylase B"/>
    <property type="match status" value="1"/>
</dbReference>
<name>S8DXI3_9LAMI</name>
<keyword evidence="3" id="KW-1185">Reference proteome</keyword>